<feature type="coiled-coil region" evidence="1">
    <location>
        <begin position="595"/>
        <end position="622"/>
    </location>
</feature>
<name>A0A151KYU9_9VIBR</name>
<organism evidence="2 3">
    <name type="scientific">Vibrio cidicii</name>
    <dbReference type="NCBI Taxonomy" id="1763883"/>
    <lineage>
        <taxon>Bacteria</taxon>
        <taxon>Pseudomonadati</taxon>
        <taxon>Pseudomonadota</taxon>
        <taxon>Gammaproteobacteria</taxon>
        <taxon>Vibrionales</taxon>
        <taxon>Vibrionaceae</taxon>
        <taxon>Vibrio</taxon>
    </lineage>
</organism>
<dbReference type="AlphaFoldDB" id="A0A151KYU9"/>
<dbReference type="EMBL" id="LOBR01000036">
    <property type="protein sequence ID" value="KYN88442.1"/>
    <property type="molecule type" value="Genomic_DNA"/>
</dbReference>
<reference evidence="3" key="1">
    <citation type="submission" date="2015-12" db="EMBL/GenBank/DDBJ databases">
        <authorList>
            <person name="Shamseldin A."/>
            <person name="Moawad H."/>
            <person name="Abd El-Rahim W.M."/>
            <person name="Sadowsky M.J."/>
        </authorList>
    </citation>
    <scope>NUCLEOTIDE SEQUENCE [LARGE SCALE GENOMIC DNA]</scope>
    <source>
        <strain evidence="3">2538-88</strain>
    </source>
</reference>
<dbReference type="RefSeq" id="WP_061896986.1">
    <property type="nucleotide sequence ID" value="NZ_LOBR01000036.1"/>
</dbReference>
<comment type="caution">
    <text evidence="2">The sequence shown here is derived from an EMBL/GenBank/DDBJ whole genome shotgun (WGS) entry which is preliminary data.</text>
</comment>
<dbReference type="Proteomes" id="UP000075346">
    <property type="component" value="Unassembled WGS sequence"/>
</dbReference>
<evidence type="ECO:0000256" key="1">
    <source>
        <dbReference type="SAM" id="Coils"/>
    </source>
</evidence>
<keyword evidence="1" id="KW-0175">Coiled coil</keyword>
<gene>
    <name evidence="2" type="ORF">ATY37_04145</name>
</gene>
<protein>
    <submittedName>
        <fullName evidence="2">Uncharacterized protein</fullName>
    </submittedName>
</protein>
<feature type="coiled-coil region" evidence="1">
    <location>
        <begin position="659"/>
        <end position="696"/>
    </location>
</feature>
<sequence length="782" mass="88743">MTRIVPRQEQFRIDYQNEHLPALFSKQESDADFSSALPMLNSEFPSRIISMARLTLLIACEQLKDESLIHAIKEQAEKGIRIYLLLGEKNANKVAIDVLSGRCLIRSGVSQQGALMLVDHTTTQAQGWLLMCGQPLVSAVQPAWGIQLERQQINDSFRSFCKLFWENSNEEYLQQNQQQSSVQHPDGAVVTNHSHQLCGTLHDCLSDTLEHLQAATHSGFSACGKSWRLLVGTHSNEIARQARAGVALTDNQIPSLLLSSDGNWLLPDRTDFAVANWCLKLSTEQGQKLEETYSQAFEEAAWQYKDATLIRECADQQLLRFADQPGLEHVVEVVREIELEDINTQDIDSFLNDEAELLASGVTGLKRSHLAHFIDYDVVVHPPYCPQSAKPDALYQAWENAEKDWQQRLEVLTNAQSKIDQQQASIADKLRGFIKGFLLGQGQSVKSLNLEIDTLKNWSVTKATPAERELHRQQLESLQDKIRKRGSDTDQELDKAEQNQRWVQRLDALKADQFKANELLKQKLSALDQLEKNKTEATFQVEQNFRASWISAAERLTDQQLNDIEVTGIQPEQFFAEALPEIPQAAPKDAVEPEKQARQEAIQQAKARREELTQQARQACIKARREALQSMDVGQANNWKTSIKEKPWKKHYSAFERCLADHEQGVKKIERDIHEAQKALDNSRTEQERAEKALNEHGSSFVYQPKQASDAFAKQLGLKGNTAVENQFQWPSEELPANGTELRKYQQNRYLVVFDTDQIEQACRDAERLKAQLVCDKESANA</sequence>
<evidence type="ECO:0000313" key="3">
    <source>
        <dbReference type="Proteomes" id="UP000075346"/>
    </source>
</evidence>
<proteinExistence type="predicted"/>
<evidence type="ECO:0000313" key="2">
    <source>
        <dbReference type="EMBL" id="KYN88442.1"/>
    </source>
</evidence>
<accession>A0A151KYU9</accession>